<proteinExistence type="predicted"/>
<reference evidence="1" key="3">
    <citation type="submission" date="2025-09" db="UniProtKB">
        <authorList>
            <consortium name="Ensembl"/>
        </authorList>
    </citation>
    <scope>IDENTIFICATION</scope>
</reference>
<dbReference type="AlphaFoldDB" id="A0A2K6K6M7"/>
<evidence type="ECO:0000313" key="2">
    <source>
        <dbReference type="Proteomes" id="UP000233180"/>
    </source>
</evidence>
<accession>A0A2K6K6M7</accession>
<reference evidence="1 2" key="1">
    <citation type="submission" date="2016-06" db="EMBL/GenBank/DDBJ databases">
        <title>Genome of Rhinopithecus bieti.</title>
        <authorList>
            <person name="Wu"/>
            <person name="C.-I. and Zhang"/>
            <person name="Y."/>
        </authorList>
    </citation>
    <scope>NUCLEOTIDE SEQUENCE</scope>
</reference>
<dbReference type="GeneTree" id="ENSGT00910000147297"/>
<dbReference type="Proteomes" id="UP000233180">
    <property type="component" value="Unassembled WGS sequence"/>
</dbReference>
<reference evidence="1" key="2">
    <citation type="submission" date="2025-08" db="UniProtKB">
        <authorList>
            <consortium name="Ensembl"/>
        </authorList>
    </citation>
    <scope>IDENTIFICATION</scope>
</reference>
<organism evidence="1 2">
    <name type="scientific">Rhinopithecus bieti</name>
    <name type="common">Black snub-nosed monkey</name>
    <name type="synonym">Pygathrix bieti</name>
    <dbReference type="NCBI Taxonomy" id="61621"/>
    <lineage>
        <taxon>Eukaryota</taxon>
        <taxon>Metazoa</taxon>
        <taxon>Chordata</taxon>
        <taxon>Craniata</taxon>
        <taxon>Vertebrata</taxon>
        <taxon>Euteleostomi</taxon>
        <taxon>Mammalia</taxon>
        <taxon>Eutheria</taxon>
        <taxon>Euarchontoglires</taxon>
        <taxon>Primates</taxon>
        <taxon>Haplorrhini</taxon>
        <taxon>Catarrhini</taxon>
        <taxon>Cercopithecidae</taxon>
        <taxon>Colobinae</taxon>
        <taxon>Rhinopithecus</taxon>
    </lineage>
</organism>
<evidence type="ECO:0000313" key="1">
    <source>
        <dbReference type="Ensembl" id="ENSRBIP00000006919.1"/>
    </source>
</evidence>
<protein>
    <submittedName>
        <fullName evidence="1">Uncharacterized protein</fullName>
    </submittedName>
</protein>
<name>A0A2K6K6M7_RHIBE</name>
<dbReference type="OMA" id="IFLCHVM"/>
<sequence>MDIPTSSPCTLVAHLQGVFISMKKGLQEAAVAVAPNFGAPGWASCLWGHLGGRRSRPHQPILFYPSVRALLFFETLSGGHFGEDAIFLCHVMLFPHLTLAALS</sequence>
<keyword evidence="2" id="KW-1185">Reference proteome</keyword>
<dbReference type="Ensembl" id="ENSRBIT00000030347.1">
    <property type="protein sequence ID" value="ENSRBIP00000006919.1"/>
    <property type="gene ID" value="ENSRBIG00000027212.1"/>
</dbReference>